<dbReference type="InterPro" id="IPR010174">
    <property type="entry name" value="Succinyl-DAP_deSuclase_DapE"/>
</dbReference>
<keyword evidence="6" id="KW-1185">Reference proteome</keyword>
<dbReference type="InterPro" id="IPR002933">
    <property type="entry name" value="Peptidase_M20"/>
</dbReference>
<protein>
    <recommendedName>
        <fullName evidence="3">Succinyl-diaminopimelate desuccinylase</fullName>
        <ecNumber evidence="3">3.5.1.18</ecNumber>
    </recommendedName>
</protein>
<organism evidence="5 6">
    <name type="scientific">Kribbella hippodromi</name>
    <dbReference type="NCBI Taxonomy" id="434347"/>
    <lineage>
        <taxon>Bacteria</taxon>
        <taxon>Bacillati</taxon>
        <taxon>Actinomycetota</taxon>
        <taxon>Actinomycetes</taxon>
        <taxon>Propionibacteriales</taxon>
        <taxon>Kribbellaceae</taxon>
        <taxon>Kribbella</taxon>
    </lineage>
</organism>
<evidence type="ECO:0000256" key="3">
    <source>
        <dbReference type="NCBIfam" id="TIGR01900"/>
    </source>
</evidence>
<keyword evidence="2" id="KW-0378">Hydrolase</keyword>
<comment type="caution">
    <text evidence="5">The sequence shown here is derived from an EMBL/GenBank/DDBJ whole genome shotgun (WGS) entry which is preliminary data.</text>
</comment>
<dbReference type="Pfam" id="PF07687">
    <property type="entry name" value="M20_dimer"/>
    <property type="match status" value="1"/>
</dbReference>
<feature type="domain" description="Peptidase M20 dimerisation" evidence="4">
    <location>
        <begin position="167"/>
        <end position="264"/>
    </location>
</feature>
<gene>
    <name evidence="5" type="primary">dapE</name>
    <name evidence="5" type="ORF">GCM10009804_50540</name>
</gene>
<dbReference type="EC" id="3.5.1.18" evidence="3"/>
<dbReference type="Gene3D" id="3.40.630.10">
    <property type="entry name" value="Zn peptidases"/>
    <property type="match status" value="1"/>
</dbReference>
<evidence type="ECO:0000256" key="1">
    <source>
        <dbReference type="ARBA" id="ARBA00022723"/>
    </source>
</evidence>
<reference evidence="6" key="1">
    <citation type="journal article" date="2019" name="Int. J. Syst. Evol. Microbiol.">
        <title>The Global Catalogue of Microorganisms (GCM) 10K type strain sequencing project: providing services to taxonomists for standard genome sequencing and annotation.</title>
        <authorList>
            <consortium name="The Broad Institute Genomics Platform"/>
            <consortium name="The Broad Institute Genome Sequencing Center for Infectious Disease"/>
            <person name="Wu L."/>
            <person name="Ma J."/>
        </authorList>
    </citation>
    <scope>NUCLEOTIDE SEQUENCE [LARGE SCALE GENOMIC DNA]</scope>
    <source>
        <strain evidence="6">JCM 15572</strain>
    </source>
</reference>
<sequence length="355" mass="38147">MTKLDLTVSGPDLTEALVNIASVSGTEEKLADKVEKALSAYPHLKVFRHGNTVVARTDLGRDERVVLAGHLDTVPLNDNLPARRADGLIHGLGACDMKGGVAVALRLAATLAEPNRDITYVFYDCEEIEAERNGLFKLTRSNPELLEGVFAVVMEPSNAVVEAGCQGTMRIEVTTRGERAHSARSWMGVNAIHGAGEVLARLGAYEPRRVPIDGLEYREGLNAVAITGGIAGNVVPDACTVTINYRFAPNRSEAEAEAHLRSVFEGFDVVVTDSAPGGLPGLERPAAAAFLRVVGGEPQPKFGWTDVARFTLLGVPAVNYGPGDPLYAHKQDEFVPEAEIALCEQRLRTWLTSRA</sequence>
<dbReference type="InterPro" id="IPR011650">
    <property type="entry name" value="Peptidase_M20_dimer"/>
</dbReference>
<dbReference type="EMBL" id="BAAAPH010000017">
    <property type="protein sequence ID" value="GAA1588369.1"/>
    <property type="molecule type" value="Genomic_DNA"/>
</dbReference>
<dbReference type="NCBIfam" id="TIGR01900">
    <property type="entry name" value="dapE-gram_pos"/>
    <property type="match status" value="1"/>
</dbReference>
<dbReference type="Proteomes" id="UP001501705">
    <property type="component" value="Unassembled WGS sequence"/>
</dbReference>
<keyword evidence="1" id="KW-0479">Metal-binding</keyword>
<dbReference type="Pfam" id="PF01546">
    <property type="entry name" value="Peptidase_M20"/>
    <property type="match status" value="1"/>
</dbReference>
<accession>A0ABP4PTS3</accession>
<dbReference type="SUPFAM" id="SSF53187">
    <property type="entry name" value="Zn-dependent exopeptidases"/>
    <property type="match status" value="1"/>
</dbReference>
<dbReference type="InterPro" id="IPR036264">
    <property type="entry name" value="Bact_exopeptidase_dim_dom"/>
</dbReference>
<proteinExistence type="predicted"/>
<evidence type="ECO:0000256" key="2">
    <source>
        <dbReference type="ARBA" id="ARBA00022801"/>
    </source>
</evidence>
<dbReference type="PANTHER" id="PTHR43808:SF31">
    <property type="entry name" value="N-ACETYL-L-CITRULLINE DEACETYLASE"/>
    <property type="match status" value="1"/>
</dbReference>
<evidence type="ECO:0000313" key="5">
    <source>
        <dbReference type="EMBL" id="GAA1588369.1"/>
    </source>
</evidence>
<evidence type="ECO:0000313" key="6">
    <source>
        <dbReference type="Proteomes" id="UP001501705"/>
    </source>
</evidence>
<evidence type="ECO:0000259" key="4">
    <source>
        <dbReference type="Pfam" id="PF07687"/>
    </source>
</evidence>
<dbReference type="PANTHER" id="PTHR43808">
    <property type="entry name" value="ACETYLORNITHINE DEACETYLASE"/>
    <property type="match status" value="1"/>
</dbReference>
<dbReference type="InterPro" id="IPR050072">
    <property type="entry name" value="Peptidase_M20A"/>
</dbReference>
<dbReference type="SUPFAM" id="SSF55031">
    <property type="entry name" value="Bacterial exopeptidase dimerisation domain"/>
    <property type="match status" value="1"/>
</dbReference>
<dbReference type="Gene3D" id="3.30.70.360">
    <property type="match status" value="1"/>
</dbReference>
<dbReference type="RefSeq" id="WP_344236959.1">
    <property type="nucleotide sequence ID" value="NZ_BAAAPH010000017.1"/>
</dbReference>
<name>A0ABP4PTS3_9ACTN</name>